<dbReference type="InterPro" id="IPR016062">
    <property type="entry name" value="TM1410-rel"/>
</dbReference>
<dbReference type="InterPro" id="IPR013785">
    <property type="entry name" value="Aldolase_TIM"/>
</dbReference>
<dbReference type="SUPFAM" id="SSF51445">
    <property type="entry name" value="(Trans)glycosidases"/>
    <property type="match status" value="1"/>
</dbReference>
<keyword evidence="3" id="KW-1185">Reference proteome</keyword>
<organism evidence="2 3">
    <name type="scientific">Tenggerimyces flavus</name>
    <dbReference type="NCBI Taxonomy" id="1708749"/>
    <lineage>
        <taxon>Bacteria</taxon>
        <taxon>Bacillati</taxon>
        <taxon>Actinomycetota</taxon>
        <taxon>Actinomycetes</taxon>
        <taxon>Propionibacteriales</taxon>
        <taxon>Nocardioidaceae</taxon>
        <taxon>Tenggerimyces</taxon>
    </lineage>
</organism>
<proteinExistence type="predicted"/>
<accession>A0ABV7Y336</accession>
<dbReference type="RefSeq" id="WP_205121987.1">
    <property type="nucleotide sequence ID" value="NZ_JAFBCM010000001.1"/>
</dbReference>
<dbReference type="InterPro" id="IPR017853">
    <property type="entry name" value="GH"/>
</dbReference>
<comment type="caution">
    <text evidence="2">The sequence shown here is derived from an EMBL/GenBank/DDBJ whole genome shotgun (WGS) entry which is preliminary data.</text>
</comment>
<dbReference type="Pfam" id="PF03537">
    <property type="entry name" value="Glyco_hydro_114"/>
    <property type="match status" value="1"/>
</dbReference>
<sequence length="272" mass="31629">MKPRITNWVYQLQGYQNDRLDALAAAPHQLAVIDLARDANTDYWASSEISKLRGSGKKVLAYFEIGSIENFRHEYAEMQREAPSLILNRWDDWPQEYFVKYWDKWWWDNVIRPRLDQARKAGFDGVYLDTPLAYEEIELSEVPGESRSTLGRKMVDLIMRMSSYSKSHNADFWIFPQNSPELRHHKGYTEAIDGIGMEELFFLATDEACTESYCRENLDNTRALRDAGKIVLAVDYVSAKTNRENACEKYANERFAGYATDLELDRIRPPCP</sequence>
<dbReference type="PANTHER" id="PTHR35882:SF2">
    <property type="entry name" value="PELA"/>
    <property type="match status" value="1"/>
</dbReference>
<evidence type="ECO:0000313" key="3">
    <source>
        <dbReference type="Proteomes" id="UP001595699"/>
    </source>
</evidence>
<feature type="domain" description="Glycoside-hydrolase family GH114 TIM-barrel" evidence="1">
    <location>
        <begin position="8"/>
        <end position="265"/>
    </location>
</feature>
<evidence type="ECO:0000259" key="1">
    <source>
        <dbReference type="Pfam" id="PF03537"/>
    </source>
</evidence>
<dbReference type="PANTHER" id="PTHR35882">
    <property type="entry name" value="PELA"/>
    <property type="match status" value="1"/>
</dbReference>
<dbReference type="EMBL" id="JBHRZH010000001">
    <property type="protein sequence ID" value="MFC3759643.1"/>
    <property type="molecule type" value="Genomic_DNA"/>
</dbReference>
<evidence type="ECO:0000313" key="2">
    <source>
        <dbReference type="EMBL" id="MFC3759643.1"/>
    </source>
</evidence>
<gene>
    <name evidence="2" type="ORF">ACFOUW_02215</name>
</gene>
<dbReference type="Gene3D" id="3.20.20.70">
    <property type="entry name" value="Aldolase class I"/>
    <property type="match status" value="1"/>
</dbReference>
<dbReference type="PRINTS" id="PR01545">
    <property type="entry name" value="THEMAYE10DUF"/>
</dbReference>
<protein>
    <submittedName>
        <fullName evidence="2">Endo alpha-1,4 polygalactosaminidase</fullName>
    </submittedName>
</protein>
<dbReference type="Proteomes" id="UP001595699">
    <property type="component" value="Unassembled WGS sequence"/>
</dbReference>
<dbReference type="InterPro" id="IPR004352">
    <property type="entry name" value="GH114_TIM-barrel"/>
</dbReference>
<name>A0ABV7Y336_9ACTN</name>
<reference evidence="3" key="1">
    <citation type="journal article" date="2019" name="Int. J. Syst. Evol. Microbiol.">
        <title>The Global Catalogue of Microorganisms (GCM) 10K type strain sequencing project: providing services to taxonomists for standard genome sequencing and annotation.</title>
        <authorList>
            <consortium name="The Broad Institute Genomics Platform"/>
            <consortium name="The Broad Institute Genome Sequencing Center for Infectious Disease"/>
            <person name="Wu L."/>
            <person name="Ma J."/>
        </authorList>
    </citation>
    <scope>NUCLEOTIDE SEQUENCE [LARGE SCALE GENOMIC DNA]</scope>
    <source>
        <strain evidence="3">CGMCC 4.7241</strain>
    </source>
</reference>